<dbReference type="Pfam" id="PF25250">
    <property type="entry name" value="DUF7852"/>
    <property type="match status" value="1"/>
</dbReference>
<dbReference type="STRING" id="29367.CLPUN_22230"/>
<dbReference type="AlphaFoldDB" id="A0A1S8TIW5"/>
<reference evidence="2 3" key="1">
    <citation type="submission" date="2016-05" db="EMBL/GenBank/DDBJ databases">
        <title>Microbial solvent formation.</title>
        <authorList>
            <person name="Poehlein A."/>
            <person name="Montoya Solano J.D."/>
            <person name="Flitsch S."/>
            <person name="Krabben P."/>
            <person name="Duerre P."/>
            <person name="Daniel R."/>
        </authorList>
    </citation>
    <scope>NUCLEOTIDE SEQUENCE [LARGE SCALE GENOMIC DNA]</scope>
    <source>
        <strain evidence="2 3">DSM 2619</strain>
    </source>
</reference>
<keyword evidence="3" id="KW-1185">Reference proteome</keyword>
<accession>A0A1S8TIW5</accession>
<comment type="caution">
    <text evidence="2">The sequence shown here is derived from an EMBL/GenBank/DDBJ whole genome shotgun (WGS) entry which is preliminary data.</text>
</comment>
<evidence type="ECO:0000259" key="1">
    <source>
        <dbReference type="Pfam" id="PF25250"/>
    </source>
</evidence>
<dbReference type="RefSeq" id="WP_077847360.1">
    <property type="nucleotide sequence ID" value="NZ_LZZM01000148.1"/>
</dbReference>
<evidence type="ECO:0000313" key="2">
    <source>
        <dbReference type="EMBL" id="OOM77549.1"/>
    </source>
</evidence>
<gene>
    <name evidence="2" type="ORF">CLPUN_22230</name>
</gene>
<dbReference type="EMBL" id="LZZM01000148">
    <property type="protein sequence ID" value="OOM77549.1"/>
    <property type="molecule type" value="Genomic_DNA"/>
</dbReference>
<name>A0A1S8TIW5_9CLOT</name>
<dbReference type="NCBIfam" id="NF045794">
    <property type="entry name" value="CsxC_fam"/>
    <property type="match status" value="1"/>
</dbReference>
<dbReference type="InterPro" id="IPR057174">
    <property type="entry name" value="DUF7852"/>
</dbReference>
<evidence type="ECO:0000313" key="3">
    <source>
        <dbReference type="Proteomes" id="UP000190890"/>
    </source>
</evidence>
<protein>
    <recommendedName>
        <fullName evidence="1">DUF7852 domain-containing protein</fullName>
    </recommendedName>
</protein>
<dbReference type="Proteomes" id="UP000190890">
    <property type="component" value="Unassembled WGS sequence"/>
</dbReference>
<proteinExistence type="predicted"/>
<sequence>MIRIYYSRQYYNPIKRKQYEEFLEEDNIKTDSIEDNKINDNNIKNNAYGSLEINNDNEGLNKENTNVSEYVEACRESVDSCEIATDQVESLTEQISVTPTVITPGPVFVKIPVVLAETNTMILVEATITLDEAVMEIKRIKNNVFLTESRIVSFCQDDPLGTGIIFIAGFIRKNIEYATQTCTIAGTPNVCGDIRHCTVEVPFNLTTRITFLRSPIFVENTTPSELEFFADGLQGCNVCSDPVIGHNSCDQSSFVTKFFNDKPFTELVRADIAEVDIHTGPTLSGTIPIELMFTQLTEKAVVNLTLKVLQKQQVRVTAIKL</sequence>
<organism evidence="2 3">
    <name type="scientific">Clostridium puniceum</name>
    <dbReference type="NCBI Taxonomy" id="29367"/>
    <lineage>
        <taxon>Bacteria</taxon>
        <taxon>Bacillati</taxon>
        <taxon>Bacillota</taxon>
        <taxon>Clostridia</taxon>
        <taxon>Eubacteriales</taxon>
        <taxon>Clostridiaceae</taxon>
        <taxon>Clostridium</taxon>
    </lineage>
</organism>
<dbReference type="OrthoDB" id="2381017at2"/>
<dbReference type="InterPro" id="IPR054845">
    <property type="entry name" value="Exosporium_prot_C"/>
</dbReference>
<feature type="domain" description="DUF7852" evidence="1">
    <location>
        <begin position="107"/>
        <end position="182"/>
    </location>
</feature>